<dbReference type="AlphaFoldDB" id="A0A1J4KQX7"/>
<dbReference type="Pfam" id="PF00244">
    <property type="entry name" value="14-3-3"/>
    <property type="match status" value="1"/>
</dbReference>
<feature type="region of interest" description="Disordered" evidence="3">
    <location>
        <begin position="231"/>
        <end position="253"/>
    </location>
</feature>
<dbReference type="InterPro" id="IPR000308">
    <property type="entry name" value="14-3-3"/>
</dbReference>
<dbReference type="Gene3D" id="1.20.190.20">
    <property type="entry name" value="14-3-3 domain"/>
    <property type="match status" value="1"/>
</dbReference>
<feature type="site" description="Interaction with phosphoserine on interacting protein" evidence="2">
    <location>
        <position position="60"/>
    </location>
</feature>
<comment type="caution">
    <text evidence="5">The sequence shown here is derived from an EMBL/GenBank/DDBJ whole genome shotgun (WGS) entry which is preliminary data.</text>
</comment>
<sequence length="253" mass="29263">MTEQLSIDGLFAKAWIQLDLDLVECSVSTMDAIIDLRPRLSRNQQELFENIHKKRLAPYRNVLHSEDRELASNESDLPLIGYVKEDAFQKLTECVNYAISRLNEVLIPAAEGDDKSKTFYYRIKADYYRYLSEFTPPESDKTPFEEARKSYQEALNLASDRLEPTDPILLGIVLNYSLFIANFMNDEASAVQLAQDALNKYYSANEDRNEVDEHEANEERELINSIEKNVDMWKAERQSDEDEQQGELVSDDE</sequence>
<dbReference type="GeneID" id="94826161"/>
<feature type="domain" description="14-3-3" evidence="4">
    <location>
        <begin position="8"/>
        <end position="247"/>
    </location>
</feature>
<dbReference type="PIRSF" id="PIRSF000868">
    <property type="entry name" value="14-3-3"/>
    <property type="match status" value="1"/>
</dbReference>
<evidence type="ECO:0000259" key="4">
    <source>
        <dbReference type="SMART" id="SM00101"/>
    </source>
</evidence>
<dbReference type="OrthoDB" id="9826784at2759"/>
<dbReference type="InterPro" id="IPR036815">
    <property type="entry name" value="14-3-3_dom_sf"/>
</dbReference>
<gene>
    <name evidence="5" type="ORF">TRFO_03691</name>
</gene>
<evidence type="ECO:0000256" key="1">
    <source>
        <dbReference type="ARBA" id="ARBA00006141"/>
    </source>
</evidence>
<proteinExistence type="inferred from homology"/>
<keyword evidence="6" id="KW-1185">Reference proteome</keyword>
<reference evidence="5" key="1">
    <citation type="submission" date="2016-10" db="EMBL/GenBank/DDBJ databases">
        <authorList>
            <person name="Benchimol M."/>
            <person name="Almeida L.G."/>
            <person name="Vasconcelos A.T."/>
            <person name="Perreira-Neves A."/>
            <person name="Rosa I.A."/>
            <person name="Tasca T."/>
            <person name="Bogo M.R."/>
            <person name="de Souza W."/>
        </authorList>
    </citation>
    <scope>NUCLEOTIDE SEQUENCE [LARGE SCALE GENOMIC DNA]</scope>
    <source>
        <strain evidence="5">K</strain>
    </source>
</reference>
<dbReference type="EMBL" id="MLAK01000571">
    <property type="protein sequence ID" value="OHT12078.1"/>
    <property type="molecule type" value="Genomic_DNA"/>
</dbReference>
<dbReference type="Proteomes" id="UP000179807">
    <property type="component" value="Unassembled WGS sequence"/>
</dbReference>
<evidence type="ECO:0000313" key="5">
    <source>
        <dbReference type="EMBL" id="OHT12078.1"/>
    </source>
</evidence>
<dbReference type="SMART" id="SM00101">
    <property type="entry name" value="14_3_3"/>
    <property type="match status" value="1"/>
</dbReference>
<feature type="compositionally biased region" description="Acidic residues" evidence="3">
    <location>
        <begin position="239"/>
        <end position="253"/>
    </location>
</feature>
<dbReference type="RefSeq" id="XP_068365214.1">
    <property type="nucleotide sequence ID" value="XM_068491457.1"/>
</dbReference>
<evidence type="ECO:0000256" key="3">
    <source>
        <dbReference type="SAM" id="MobiDB-lite"/>
    </source>
</evidence>
<protein>
    <submittedName>
        <fullName evidence="5">14-3-3 protein beta/alpha-A</fullName>
    </submittedName>
</protein>
<accession>A0A1J4KQX7</accession>
<dbReference type="VEuPathDB" id="TrichDB:TRFO_03691"/>
<evidence type="ECO:0000256" key="2">
    <source>
        <dbReference type="PIRSR" id="PIRSR000868-1"/>
    </source>
</evidence>
<dbReference type="SUPFAM" id="SSF48445">
    <property type="entry name" value="14-3-3 protein"/>
    <property type="match status" value="1"/>
</dbReference>
<organism evidence="5 6">
    <name type="scientific">Tritrichomonas foetus</name>
    <dbReference type="NCBI Taxonomy" id="1144522"/>
    <lineage>
        <taxon>Eukaryota</taxon>
        <taxon>Metamonada</taxon>
        <taxon>Parabasalia</taxon>
        <taxon>Tritrichomonadida</taxon>
        <taxon>Tritrichomonadidae</taxon>
        <taxon>Tritrichomonas</taxon>
    </lineage>
</organism>
<dbReference type="PRINTS" id="PR00305">
    <property type="entry name" value="1433ZETA"/>
</dbReference>
<comment type="similarity">
    <text evidence="1">Belongs to the 14-3-3 family.</text>
</comment>
<name>A0A1J4KQX7_9EUKA</name>
<evidence type="ECO:0000313" key="6">
    <source>
        <dbReference type="Proteomes" id="UP000179807"/>
    </source>
</evidence>
<dbReference type="InterPro" id="IPR023410">
    <property type="entry name" value="14-3-3_domain"/>
</dbReference>
<feature type="site" description="Interaction with phosphoserine on interacting protein" evidence="2">
    <location>
        <position position="129"/>
    </location>
</feature>
<dbReference type="PANTHER" id="PTHR18860">
    <property type="entry name" value="14-3-3 PROTEIN"/>
    <property type="match status" value="1"/>
</dbReference>